<reference evidence="1 2" key="1">
    <citation type="submission" date="2018-08" db="EMBL/GenBank/DDBJ databases">
        <title>Whole Genome Sequences of Two Pseudoalteromonas piscicida Strains, DE1-A and DE2-A, which Exhibit Strong Antibacterial Activity against Vibrio vulnificus.</title>
        <authorList>
            <person name="Richards G.P."/>
            <person name="Needleman D.S."/>
            <person name="Watson M.A."/>
            <person name="Polson S.W."/>
        </authorList>
    </citation>
    <scope>NUCLEOTIDE SEQUENCE [LARGE SCALE GENOMIC DNA]</scope>
    <source>
        <strain evidence="1 2">DE2-A</strain>
    </source>
</reference>
<dbReference type="AlphaFoldDB" id="A0AAD0RLP5"/>
<dbReference type="RefSeq" id="WP_088532919.1">
    <property type="nucleotide sequence ID" value="NZ_CP021647.1"/>
</dbReference>
<dbReference type="KEGG" id="ppis:B1L02_22295"/>
<dbReference type="Proteomes" id="UP000258102">
    <property type="component" value="Chromosome 2"/>
</dbReference>
<name>A0AAD0RLP5_PSEO7</name>
<dbReference type="EMBL" id="CP031762">
    <property type="protein sequence ID" value="AXR04045.1"/>
    <property type="molecule type" value="Genomic_DNA"/>
</dbReference>
<proteinExistence type="predicted"/>
<gene>
    <name evidence="1" type="ORF">D0511_18960</name>
</gene>
<organism evidence="1 2">
    <name type="scientific">Pseudoalteromonas piscicida</name>
    <dbReference type="NCBI Taxonomy" id="43662"/>
    <lineage>
        <taxon>Bacteria</taxon>
        <taxon>Pseudomonadati</taxon>
        <taxon>Pseudomonadota</taxon>
        <taxon>Gammaproteobacteria</taxon>
        <taxon>Alteromonadales</taxon>
        <taxon>Pseudoalteromonadaceae</taxon>
        <taxon>Pseudoalteromonas</taxon>
    </lineage>
</organism>
<evidence type="ECO:0000313" key="2">
    <source>
        <dbReference type="Proteomes" id="UP000258102"/>
    </source>
</evidence>
<accession>A0AAD0RLP5</accession>
<evidence type="ECO:0000313" key="1">
    <source>
        <dbReference type="EMBL" id="AXR04045.1"/>
    </source>
</evidence>
<sequence length="733" mass="84857">MSADPKEAEAGSSIGIETNAYENDVPQQLSQFDSSTFEEAVIQGNRDVQVNNYFSNADKKPLKYEALQLRTFPKIASNEVILDDVKLAELNNFLICHNWLIIEKNNENAFYLSEAIAAALQHTEISSYYIRHNSCRMTEYLESRFPYIESQHAYVIRQPIEDLESFERFIETRENLNALTSKLKARKATLLMVLDSKGDSDCPRRIQEYLRFNSISAMQGYWQPAVHFTHDPLPASAIDNDDWLGCLVITLTCWFNNMPLVLFQNAIAKAFDCKLDQAKEMGEGVEALTHAYARWQQDPDAFLKLAGLELTSPSGLGICCIRLSSIKQASVYREKLLTNNPFQLAVLSAIIEEVIFDQDITNELIDIDALFSDLAYFYLKLSEVGVVSINSDYLLTVFERYRLCPNSKIIHFISFVRALSYQDRFKIAIDEFIYQLLGQVEKKEKDLISISDLEIHIENWVPAFKSTYENKLKEMVCDFKNHLYFLFNTLAYSIEFESESEVLSLEYIFSKSYELGLDKSKKCPSFAVLRYYFSGYLYSDASHLLKILKSIPSDSEKCVLTLMIVRIFVFSLMHRVLEGNNQLDDKATSYLITLMFEEGAEELIYQLLAMPSLNESLKKRNITAFLTASIYIKQTLIQAQYVTDESEYEHYDMMLTELDEKFKRLNQLFAIACTRKQYEQIKADLRFQRDQALEQYRNCRSDKELRMLLKLKKGVLSEAIKQFKKPRRESYHA</sequence>
<protein>
    <submittedName>
        <fullName evidence="1">Uncharacterized protein</fullName>
    </submittedName>
</protein>